<dbReference type="PANTHER" id="PTHR37722:SF2">
    <property type="entry name" value="OS01G0167700 PROTEIN"/>
    <property type="match status" value="1"/>
</dbReference>
<accession>A0AAV5KEM4</accession>
<sequence length="131" mass="14758">MQDIDMPLGYCPSDFSLGIMDSCGNKMQKFSNVKDHMPLDGNNSMSKFMDDEYQYSPPSADEFLYEREDGISWKKWQCQINGSAAGFLNYGDNQMSDCSFESPHLLKKRGNAKTTKLHIIGALFSFASLPC</sequence>
<dbReference type="EMBL" id="BPVZ01000061">
    <property type="protein sequence ID" value="GKV23008.1"/>
    <property type="molecule type" value="Genomic_DNA"/>
</dbReference>
<dbReference type="Proteomes" id="UP001054252">
    <property type="component" value="Unassembled WGS sequence"/>
</dbReference>
<organism evidence="1 2">
    <name type="scientific">Rubroshorea leprosula</name>
    <dbReference type="NCBI Taxonomy" id="152421"/>
    <lineage>
        <taxon>Eukaryota</taxon>
        <taxon>Viridiplantae</taxon>
        <taxon>Streptophyta</taxon>
        <taxon>Embryophyta</taxon>
        <taxon>Tracheophyta</taxon>
        <taxon>Spermatophyta</taxon>
        <taxon>Magnoliopsida</taxon>
        <taxon>eudicotyledons</taxon>
        <taxon>Gunneridae</taxon>
        <taxon>Pentapetalae</taxon>
        <taxon>rosids</taxon>
        <taxon>malvids</taxon>
        <taxon>Malvales</taxon>
        <taxon>Dipterocarpaceae</taxon>
        <taxon>Rubroshorea</taxon>
    </lineage>
</organism>
<dbReference type="PANTHER" id="PTHR37722">
    <property type="entry name" value="OS01G0167700 PROTEIN"/>
    <property type="match status" value="1"/>
</dbReference>
<dbReference type="AlphaFoldDB" id="A0AAV5KEM4"/>
<gene>
    <name evidence="1" type="ORF">SLEP1_g32800</name>
</gene>
<reference evidence="1 2" key="1">
    <citation type="journal article" date="2021" name="Commun. Biol.">
        <title>The genome of Shorea leprosula (Dipterocarpaceae) highlights the ecological relevance of drought in aseasonal tropical rainforests.</title>
        <authorList>
            <person name="Ng K.K.S."/>
            <person name="Kobayashi M.J."/>
            <person name="Fawcett J.A."/>
            <person name="Hatakeyama M."/>
            <person name="Paape T."/>
            <person name="Ng C.H."/>
            <person name="Ang C.C."/>
            <person name="Tnah L.H."/>
            <person name="Lee C.T."/>
            <person name="Nishiyama T."/>
            <person name="Sese J."/>
            <person name="O'Brien M.J."/>
            <person name="Copetti D."/>
            <person name="Mohd Noor M.I."/>
            <person name="Ong R.C."/>
            <person name="Putra M."/>
            <person name="Sireger I.Z."/>
            <person name="Indrioko S."/>
            <person name="Kosugi Y."/>
            <person name="Izuno A."/>
            <person name="Isagi Y."/>
            <person name="Lee S.L."/>
            <person name="Shimizu K.K."/>
        </authorList>
    </citation>
    <scope>NUCLEOTIDE SEQUENCE [LARGE SCALE GENOMIC DNA]</scope>
    <source>
        <strain evidence="1">214</strain>
    </source>
</reference>
<proteinExistence type="predicted"/>
<evidence type="ECO:0000313" key="1">
    <source>
        <dbReference type="EMBL" id="GKV23008.1"/>
    </source>
</evidence>
<name>A0AAV5KEM4_9ROSI</name>
<comment type="caution">
    <text evidence="1">The sequence shown here is derived from an EMBL/GenBank/DDBJ whole genome shotgun (WGS) entry which is preliminary data.</text>
</comment>
<evidence type="ECO:0000313" key="2">
    <source>
        <dbReference type="Proteomes" id="UP001054252"/>
    </source>
</evidence>
<protein>
    <submittedName>
        <fullName evidence="1">Uncharacterized protein</fullName>
    </submittedName>
</protein>
<keyword evidence="2" id="KW-1185">Reference proteome</keyword>